<feature type="region of interest" description="Disordered" evidence="1">
    <location>
        <begin position="38"/>
        <end position="58"/>
    </location>
</feature>
<dbReference type="Proteomes" id="UP000274315">
    <property type="component" value="Unassembled WGS sequence"/>
</dbReference>
<dbReference type="EMBL" id="RBUF01000059">
    <property type="protein sequence ID" value="RMU78981.1"/>
    <property type="molecule type" value="Genomic_DNA"/>
</dbReference>
<accession>A0A3M5X815</accession>
<proteinExistence type="predicted"/>
<dbReference type="SUPFAM" id="SSF141452">
    <property type="entry name" value="Hcp1-like"/>
    <property type="match status" value="1"/>
</dbReference>
<name>A0A3M5X815_PSEAP</name>
<evidence type="ECO:0000256" key="1">
    <source>
        <dbReference type="SAM" id="MobiDB-lite"/>
    </source>
</evidence>
<evidence type="ECO:0008006" key="4">
    <source>
        <dbReference type="Google" id="ProtNLM"/>
    </source>
</evidence>
<comment type="caution">
    <text evidence="2">The sequence shown here is derived from an EMBL/GenBank/DDBJ whole genome shotgun (WGS) entry which is preliminary data.</text>
</comment>
<dbReference type="InterPro" id="IPR036624">
    <property type="entry name" value="Hcp1-lik_sf"/>
</dbReference>
<reference evidence="2 3" key="1">
    <citation type="submission" date="2018-08" db="EMBL/GenBank/DDBJ databases">
        <title>Recombination of ecologically and evolutionarily significant loci maintains genetic cohesion in the Pseudomonas syringae species complex.</title>
        <authorList>
            <person name="Dillon M."/>
            <person name="Thakur S."/>
            <person name="Almeida R.N.D."/>
            <person name="Weir B.S."/>
            <person name="Guttman D.S."/>
        </authorList>
    </citation>
    <scope>NUCLEOTIDE SEQUENCE [LARGE SCALE GENOMIC DNA]</scope>
    <source>
        <strain evidence="2 3">ICMP 11935</strain>
    </source>
</reference>
<evidence type="ECO:0000313" key="3">
    <source>
        <dbReference type="Proteomes" id="UP000274315"/>
    </source>
</evidence>
<organism evidence="2 3">
    <name type="scientific">Pseudomonas syringae pv. aptata</name>
    <dbReference type="NCBI Taxonomy" id="83167"/>
    <lineage>
        <taxon>Bacteria</taxon>
        <taxon>Pseudomonadati</taxon>
        <taxon>Pseudomonadota</taxon>
        <taxon>Gammaproteobacteria</taxon>
        <taxon>Pseudomonadales</taxon>
        <taxon>Pseudomonadaceae</taxon>
        <taxon>Pseudomonas</taxon>
        <taxon>Pseudomonas syringae</taxon>
    </lineage>
</organism>
<sequence length="58" mass="6263">MQRLLSGNGAEHAGLPVELITLNYGRIKFEYSQQRRADGGSAGIVSGGWDRTANKPFA</sequence>
<dbReference type="AlphaFoldDB" id="A0A3M5X815"/>
<protein>
    <recommendedName>
        <fullName evidence="4">Type VI secretion system effector, Hcp1 family</fullName>
    </recommendedName>
</protein>
<dbReference type="Gene3D" id="2.30.110.20">
    <property type="entry name" value="Hcp1-like"/>
    <property type="match status" value="1"/>
</dbReference>
<gene>
    <name evidence="2" type="ORF">ALP24_05374</name>
</gene>
<evidence type="ECO:0000313" key="2">
    <source>
        <dbReference type="EMBL" id="RMU78981.1"/>
    </source>
</evidence>